<feature type="region of interest" description="Disordered" evidence="2">
    <location>
        <begin position="103"/>
        <end position="193"/>
    </location>
</feature>
<protein>
    <submittedName>
        <fullName evidence="3">Uncharacterized protein</fullName>
    </submittedName>
</protein>
<keyword evidence="4" id="KW-1185">Reference proteome</keyword>
<proteinExistence type="predicted"/>
<evidence type="ECO:0000313" key="4">
    <source>
        <dbReference type="Proteomes" id="UP001151760"/>
    </source>
</evidence>
<name>A0ABQ5D3S7_9ASTR</name>
<feature type="coiled-coil region" evidence="1">
    <location>
        <begin position="197"/>
        <end position="242"/>
    </location>
</feature>
<sequence>MSTMGNYIFLSHQSQTEPRDVIFISQDKYVPTCSRSLNLVESSKRAKVTPKDISSQCCQRIFKYLKGKPNFGLWNPRESPLDWKHSSDSDYGVPTLQEITTECSKSGGRNSIGQPQPSADPTPSQSIPATSLSHVQIPQPPPTHSESNQLSPSPQIPSPSFHDTEGPSFEPSYHMSPPPSHEPEIQASISSEESEQLRNLMDIVPRLESRVKSLEKELSETKQTLGTALLQLIEKVKKLENKLRKRGKVNKLRIRGSWIKKFLLDTDQDDTFVTPERQGSGRLKKNNKSFHFRGCTDLNNCSSEGLRSQADLGLTPLVNTAELNPDSTPSAQVNTGEVNAAEVNTGEVHAAEVNTGEAERVQRRKEMSQ</sequence>
<dbReference type="EMBL" id="BQNB010014885">
    <property type="protein sequence ID" value="GJT33520.1"/>
    <property type="molecule type" value="Genomic_DNA"/>
</dbReference>
<accession>A0ABQ5D3S7</accession>
<comment type="caution">
    <text evidence="3">The sequence shown here is derived from an EMBL/GenBank/DDBJ whole genome shotgun (WGS) entry which is preliminary data.</text>
</comment>
<evidence type="ECO:0000256" key="2">
    <source>
        <dbReference type="SAM" id="MobiDB-lite"/>
    </source>
</evidence>
<feature type="region of interest" description="Disordered" evidence="2">
    <location>
        <begin position="344"/>
        <end position="369"/>
    </location>
</feature>
<feature type="compositionally biased region" description="Basic and acidic residues" evidence="2">
    <location>
        <begin position="357"/>
        <end position="369"/>
    </location>
</feature>
<keyword evidence="1" id="KW-0175">Coiled coil</keyword>
<reference evidence="3" key="1">
    <citation type="journal article" date="2022" name="Int. J. Mol. Sci.">
        <title>Draft Genome of Tanacetum Coccineum: Genomic Comparison of Closely Related Tanacetum-Family Plants.</title>
        <authorList>
            <person name="Yamashiro T."/>
            <person name="Shiraishi A."/>
            <person name="Nakayama K."/>
            <person name="Satake H."/>
        </authorList>
    </citation>
    <scope>NUCLEOTIDE SEQUENCE</scope>
</reference>
<dbReference type="Proteomes" id="UP001151760">
    <property type="component" value="Unassembled WGS sequence"/>
</dbReference>
<evidence type="ECO:0000256" key="1">
    <source>
        <dbReference type="SAM" id="Coils"/>
    </source>
</evidence>
<evidence type="ECO:0000313" key="3">
    <source>
        <dbReference type="EMBL" id="GJT33520.1"/>
    </source>
</evidence>
<organism evidence="3 4">
    <name type="scientific">Tanacetum coccineum</name>
    <dbReference type="NCBI Taxonomy" id="301880"/>
    <lineage>
        <taxon>Eukaryota</taxon>
        <taxon>Viridiplantae</taxon>
        <taxon>Streptophyta</taxon>
        <taxon>Embryophyta</taxon>
        <taxon>Tracheophyta</taxon>
        <taxon>Spermatophyta</taxon>
        <taxon>Magnoliopsida</taxon>
        <taxon>eudicotyledons</taxon>
        <taxon>Gunneridae</taxon>
        <taxon>Pentapetalae</taxon>
        <taxon>asterids</taxon>
        <taxon>campanulids</taxon>
        <taxon>Asterales</taxon>
        <taxon>Asteraceae</taxon>
        <taxon>Asteroideae</taxon>
        <taxon>Anthemideae</taxon>
        <taxon>Anthemidinae</taxon>
        <taxon>Tanacetum</taxon>
    </lineage>
</organism>
<gene>
    <name evidence="3" type="ORF">Tco_0923939</name>
</gene>
<feature type="compositionally biased region" description="Polar residues" evidence="2">
    <location>
        <begin position="103"/>
        <end position="136"/>
    </location>
</feature>
<reference evidence="3" key="2">
    <citation type="submission" date="2022-01" db="EMBL/GenBank/DDBJ databases">
        <authorList>
            <person name="Yamashiro T."/>
            <person name="Shiraishi A."/>
            <person name="Satake H."/>
            <person name="Nakayama K."/>
        </authorList>
    </citation>
    <scope>NUCLEOTIDE SEQUENCE</scope>
</reference>